<evidence type="ECO:0000259" key="2">
    <source>
        <dbReference type="Pfam" id="PF09350"/>
    </source>
</evidence>
<evidence type="ECO:0000313" key="3">
    <source>
        <dbReference type="EMBL" id="RXW23108.1"/>
    </source>
</evidence>
<feature type="compositionally biased region" description="Gly residues" evidence="1">
    <location>
        <begin position="431"/>
        <end position="447"/>
    </location>
</feature>
<protein>
    <recommendedName>
        <fullName evidence="2">DnaJ homologue subfamily C member 28 conserved domain-containing protein</fullName>
    </recommendedName>
</protein>
<feature type="compositionally biased region" description="Pro residues" evidence="1">
    <location>
        <begin position="113"/>
        <end position="122"/>
    </location>
</feature>
<sequence>MSNVQRRHTEHLQFQHPNWTGDESTEDAVLRMLVDKYKPLGTGKIQTAEEKLRKGAAKPTSVLEQQAEAEAGAAVVEPENTLKADSLQATLEARLGATKVSVDGTSGYTIQTPHPPRAPPKLVPSETGSWASEPLIPSSADHRPWHTTFKVPDHATLVPSVKSAAPLVSTKSKSGAGVSGQDPADPKAKMKERENMKKNVTAGRLGQAREAMLDYRLGLKGGGSEGETVGSGRAANPQSMKGWMSLVEDRIEKARKAGAFATVNGRGQPLVRSTDEHNPFIAREEYLMNRIVQRNGAAPPWVELQTELEDAVNAFRGVLEDSWVRTASRSISSSLYPPSTGKLSLPSLDWVEKYRDRAWEEKELGYHTAAVEELNSVVRKYNGMAPYPVRRPPYSVNVERERVYKECAEKILEALRQRGKEGRLGGSETASGGGGGGGGSGGSGGRAGEAESPVVKKKGKKGWVLKEMVFAAVDWVMHLGPPPTFKNLGPSIFCRIPLPLPSRPSSPQVIAIMSDYEYIAAGDVVAVRHGAKGNVEGLVVGSHVDYAGRQVIEVQLDGLPEVYHAWYPTVTRVRRTVYTRPTYLPARTKTIERRIYW</sequence>
<feature type="region of interest" description="Disordered" evidence="1">
    <location>
        <begin position="419"/>
        <end position="454"/>
    </location>
</feature>
<organism evidence="3 4">
    <name type="scientific">Candolleomyces aberdarensis</name>
    <dbReference type="NCBI Taxonomy" id="2316362"/>
    <lineage>
        <taxon>Eukaryota</taxon>
        <taxon>Fungi</taxon>
        <taxon>Dikarya</taxon>
        <taxon>Basidiomycota</taxon>
        <taxon>Agaricomycotina</taxon>
        <taxon>Agaricomycetes</taxon>
        <taxon>Agaricomycetidae</taxon>
        <taxon>Agaricales</taxon>
        <taxon>Agaricineae</taxon>
        <taxon>Psathyrellaceae</taxon>
        <taxon>Candolleomyces</taxon>
    </lineage>
</organism>
<dbReference type="STRING" id="2316362.A0A4V1Q4S5"/>
<name>A0A4V1Q4S5_9AGAR</name>
<keyword evidence="4" id="KW-1185">Reference proteome</keyword>
<feature type="region of interest" description="Disordered" evidence="1">
    <location>
        <begin position="106"/>
        <end position="131"/>
    </location>
</feature>
<dbReference type="OrthoDB" id="547796at2759"/>
<evidence type="ECO:0000313" key="4">
    <source>
        <dbReference type="Proteomes" id="UP000290288"/>
    </source>
</evidence>
<dbReference type="PANTHER" id="PTHR39394:SF1">
    <property type="entry name" value="DNAJ HOMOLOGUE SUBFAMILY C MEMBER 28 CONSERVED DOMAIN-CONTAINING PROTEIN"/>
    <property type="match status" value="1"/>
</dbReference>
<dbReference type="PANTHER" id="PTHR39394">
    <property type="entry name" value="YALI0E31793P"/>
    <property type="match status" value="1"/>
</dbReference>
<evidence type="ECO:0000256" key="1">
    <source>
        <dbReference type="SAM" id="MobiDB-lite"/>
    </source>
</evidence>
<feature type="region of interest" description="Disordered" evidence="1">
    <location>
        <begin position="1"/>
        <end position="24"/>
    </location>
</feature>
<dbReference type="Pfam" id="PF09350">
    <property type="entry name" value="DJC28_CD"/>
    <property type="match status" value="1"/>
</dbReference>
<dbReference type="InterPro" id="IPR018961">
    <property type="entry name" value="DnaJ_homolog_subfam-C_membr-28"/>
</dbReference>
<dbReference type="EMBL" id="SDEE01000051">
    <property type="protein sequence ID" value="RXW23108.1"/>
    <property type="molecule type" value="Genomic_DNA"/>
</dbReference>
<comment type="caution">
    <text evidence="3">The sequence shown here is derived from an EMBL/GenBank/DDBJ whole genome shotgun (WGS) entry which is preliminary data.</text>
</comment>
<reference evidence="3 4" key="1">
    <citation type="submission" date="2019-01" db="EMBL/GenBank/DDBJ databases">
        <title>Draft genome sequence of Psathyrella aberdarensis IHI B618.</title>
        <authorList>
            <person name="Buettner E."/>
            <person name="Kellner H."/>
        </authorList>
    </citation>
    <scope>NUCLEOTIDE SEQUENCE [LARGE SCALE GENOMIC DNA]</scope>
    <source>
        <strain evidence="3 4">IHI B618</strain>
    </source>
</reference>
<proteinExistence type="predicted"/>
<dbReference type="Proteomes" id="UP000290288">
    <property type="component" value="Unassembled WGS sequence"/>
</dbReference>
<accession>A0A4V1Q4S5</accession>
<dbReference type="AlphaFoldDB" id="A0A4V1Q4S5"/>
<feature type="domain" description="DnaJ homologue subfamily C member 28 conserved" evidence="2">
    <location>
        <begin position="246"/>
        <end position="316"/>
    </location>
</feature>
<feature type="region of interest" description="Disordered" evidence="1">
    <location>
        <begin position="168"/>
        <end position="191"/>
    </location>
</feature>
<gene>
    <name evidence="3" type="ORF">EST38_g2735</name>
</gene>